<evidence type="ECO:0000256" key="4">
    <source>
        <dbReference type="ARBA" id="ARBA00022807"/>
    </source>
</evidence>
<dbReference type="Pfam" id="PF00877">
    <property type="entry name" value="NLPC_P60"/>
    <property type="match status" value="1"/>
</dbReference>
<reference evidence="7" key="1">
    <citation type="submission" date="2022-05" db="EMBL/GenBank/DDBJ databases">
        <title>Jatrophihabitans sp. SB3-54 whole genome sequence.</title>
        <authorList>
            <person name="Suh M.K."/>
            <person name="Eom M.K."/>
            <person name="Kim J.S."/>
            <person name="Kim H.S."/>
            <person name="Do H.E."/>
            <person name="Shin Y.K."/>
            <person name="Lee J.-S."/>
        </authorList>
    </citation>
    <scope>NUCLEOTIDE SEQUENCE</scope>
    <source>
        <strain evidence="7">SB3-54</strain>
    </source>
</reference>
<dbReference type="Gene3D" id="3.90.1720.10">
    <property type="entry name" value="endopeptidase domain like (from Nostoc punctiforme)"/>
    <property type="match status" value="1"/>
</dbReference>
<proteinExistence type="inferred from homology"/>
<keyword evidence="5" id="KW-0732">Signal</keyword>
<evidence type="ECO:0000313" key="8">
    <source>
        <dbReference type="Proteomes" id="UP001164693"/>
    </source>
</evidence>
<dbReference type="InterPro" id="IPR038765">
    <property type="entry name" value="Papain-like_cys_pep_sf"/>
</dbReference>
<sequence length="521" mass="53676">MNLFLVCLLIAFASCGAKVADESSGNTACELPSSVGGKGVEMFGDSTLTGLAGKLPAKLAGGDVHADVKAGRTTQQGVNALNALPDSAPNVFVVSLAAEDHSSADAYTARIDELMLLLSGRTVYWVTAPGKDVYTTIVNRENAADPSDPEAQSGWQIVDFAAAVKQHPSWWSNGKPTAGGLTNLAQTVGAYLGAFNTTGAPTFPGGGPLGPILPPLAGSPGATSGVITVTSTTSGQSFPLDGERLTNAKTIVSVGGALGMPQRALVIAMATAIQESKLINLKGGPGGAYGLFQQAPPAWGSVAQVTSPTHAATAFYQHLQRINGWQNMALTDAAQAVQRSAYPDAYAQWEQSASVIVAALTGQHVAGCGPQVSVPGNPKAQIAVNAALSQLGVPYSFAGGNTNGPTLGRCVAGTDGWNDCHIVGFDCSGLMLYAWGKAGVTVPHFTGAMWTDPSFTHITDKSQLQPGDMMIFEGNPPGHTGMYIGNGKLIDAPHSGSVVKIESVNDPWYRTGYIGALRPKV</sequence>
<feature type="chain" id="PRO_5045504904" evidence="5">
    <location>
        <begin position="20"/>
        <end position="521"/>
    </location>
</feature>
<organism evidence="7 8">
    <name type="scientific">Jatrophihabitans cynanchi</name>
    <dbReference type="NCBI Taxonomy" id="2944128"/>
    <lineage>
        <taxon>Bacteria</taxon>
        <taxon>Bacillati</taxon>
        <taxon>Actinomycetota</taxon>
        <taxon>Actinomycetes</taxon>
        <taxon>Jatrophihabitantales</taxon>
        <taxon>Jatrophihabitantaceae</taxon>
        <taxon>Jatrophihabitans</taxon>
    </lineage>
</organism>
<dbReference type="PROSITE" id="PS51935">
    <property type="entry name" value="NLPC_P60"/>
    <property type="match status" value="1"/>
</dbReference>
<feature type="signal peptide" evidence="5">
    <location>
        <begin position="1"/>
        <end position="19"/>
    </location>
</feature>
<dbReference type="SUPFAM" id="SSF54001">
    <property type="entry name" value="Cysteine proteinases"/>
    <property type="match status" value="1"/>
</dbReference>
<keyword evidence="3" id="KW-0378">Hydrolase</keyword>
<dbReference type="PANTHER" id="PTHR47359:SF3">
    <property type="entry name" value="NLP_P60 DOMAIN-CONTAINING PROTEIN-RELATED"/>
    <property type="match status" value="1"/>
</dbReference>
<evidence type="ECO:0000256" key="1">
    <source>
        <dbReference type="ARBA" id="ARBA00007074"/>
    </source>
</evidence>
<comment type="similarity">
    <text evidence="1">Belongs to the peptidase C40 family.</text>
</comment>
<gene>
    <name evidence="7" type="ORF">M6B22_07205</name>
</gene>
<dbReference type="EMBL" id="CP097463">
    <property type="protein sequence ID" value="WAX58544.1"/>
    <property type="molecule type" value="Genomic_DNA"/>
</dbReference>
<dbReference type="InterPro" id="IPR000064">
    <property type="entry name" value="NLP_P60_dom"/>
</dbReference>
<feature type="domain" description="NlpC/P60" evidence="6">
    <location>
        <begin position="377"/>
        <end position="520"/>
    </location>
</feature>
<keyword evidence="2" id="KW-0645">Protease</keyword>
<dbReference type="RefSeq" id="WP_269445083.1">
    <property type="nucleotide sequence ID" value="NZ_CP097463.1"/>
</dbReference>
<name>A0ABY7K5D7_9ACTN</name>
<evidence type="ECO:0000259" key="6">
    <source>
        <dbReference type="PROSITE" id="PS51935"/>
    </source>
</evidence>
<keyword evidence="4" id="KW-0788">Thiol protease</keyword>
<evidence type="ECO:0000256" key="5">
    <source>
        <dbReference type="SAM" id="SignalP"/>
    </source>
</evidence>
<evidence type="ECO:0000256" key="2">
    <source>
        <dbReference type="ARBA" id="ARBA00022670"/>
    </source>
</evidence>
<dbReference type="InterPro" id="IPR051794">
    <property type="entry name" value="PG_Endopeptidase_C40"/>
</dbReference>
<dbReference type="PANTHER" id="PTHR47359">
    <property type="entry name" value="PEPTIDOGLYCAN DL-ENDOPEPTIDASE CWLO"/>
    <property type="match status" value="1"/>
</dbReference>
<accession>A0ABY7K5D7</accession>
<dbReference type="Proteomes" id="UP001164693">
    <property type="component" value="Chromosome"/>
</dbReference>
<evidence type="ECO:0000256" key="3">
    <source>
        <dbReference type="ARBA" id="ARBA00022801"/>
    </source>
</evidence>
<evidence type="ECO:0000313" key="7">
    <source>
        <dbReference type="EMBL" id="WAX58544.1"/>
    </source>
</evidence>
<keyword evidence="8" id="KW-1185">Reference proteome</keyword>
<protein>
    <submittedName>
        <fullName evidence="7">NlpC/P60 family protein</fullName>
    </submittedName>
</protein>